<dbReference type="GO" id="GO:0000139">
    <property type="term" value="C:Golgi membrane"/>
    <property type="evidence" value="ECO:0007669"/>
    <property type="project" value="UniProtKB-SubCell"/>
</dbReference>
<evidence type="ECO:0000256" key="5">
    <source>
        <dbReference type="ARBA" id="ARBA00022824"/>
    </source>
</evidence>
<evidence type="ECO:0000256" key="2">
    <source>
        <dbReference type="ARBA" id="ARBA00004653"/>
    </source>
</evidence>
<dbReference type="InterPro" id="IPR049492">
    <property type="entry name" value="BD-FAE-like_dom"/>
</dbReference>
<keyword evidence="6 13" id="KW-1133">Transmembrane helix</keyword>
<dbReference type="AlphaFoldDB" id="A0A5N6QX61"/>
<keyword evidence="16" id="KW-1185">Reference proteome</keyword>
<dbReference type="GO" id="GO:0005789">
    <property type="term" value="C:endoplasmic reticulum membrane"/>
    <property type="evidence" value="ECO:0007669"/>
    <property type="project" value="UniProtKB-SubCell"/>
</dbReference>
<evidence type="ECO:0000256" key="9">
    <source>
        <dbReference type="ARBA" id="ARBA00038028"/>
    </source>
</evidence>
<evidence type="ECO:0000256" key="7">
    <source>
        <dbReference type="ARBA" id="ARBA00023034"/>
    </source>
</evidence>
<dbReference type="PANTHER" id="PTHR48081:SF33">
    <property type="entry name" value="KYNURENINE FORMAMIDASE"/>
    <property type="match status" value="1"/>
</dbReference>
<evidence type="ECO:0000256" key="3">
    <source>
        <dbReference type="ARBA" id="ARBA00022692"/>
    </source>
</evidence>
<comment type="subcellular location">
    <subcellularLocation>
        <location evidence="1">Endoplasmic reticulum membrane</location>
    </subcellularLocation>
    <subcellularLocation>
        <location evidence="2">Golgi apparatus membrane</location>
        <topology evidence="2">Multi-pass membrane protein</topology>
    </subcellularLocation>
</comment>
<dbReference type="Proteomes" id="UP000327013">
    <property type="component" value="Chromosome 3"/>
</dbReference>
<dbReference type="Gene3D" id="3.40.50.1820">
    <property type="entry name" value="alpha/beta hydrolase"/>
    <property type="match status" value="1"/>
</dbReference>
<dbReference type="SUPFAM" id="SSF53474">
    <property type="entry name" value="alpha/beta-Hydrolases"/>
    <property type="match status" value="1"/>
</dbReference>
<dbReference type="Pfam" id="PF20434">
    <property type="entry name" value="BD-FAE"/>
    <property type="match status" value="1"/>
</dbReference>
<evidence type="ECO:0000256" key="10">
    <source>
        <dbReference type="ARBA" id="ARBA00038928"/>
    </source>
</evidence>
<evidence type="ECO:0000256" key="11">
    <source>
        <dbReference type="ARBA" id="ARBA00049507"/>
    </source>
</evidence>
<dbReference type="FunFam" id="3.40.50.1820:FF:000084">
    <property type="entry name" value="Isoprenylcysteine alpha-carbonyl methylesterase ICME"/>
    <property type="match status" value="1"/>
</dbReference>
<comment type="catalytic activity">
    <reaction evidence="11">
        <text>[protein]-C-terminal S-[(2E,6E)-farnesyl]-L-cysteine methyl ester + H2O = [protein]-C-terminal S-[(2E,6E)-farnesyl]-L-cysteine + methanol + H(+)</text>
        <dbReference type="Rhea" id="RHEA:48520"/>
        <dbReference type="Rhea" id="RHEA-COMP:12125"/>
        <dbReference type="Rhea" id="RHEA-COMP:12126"/>
        <dbReference type="ChEBI" id="CHEBI:15377"/>
        <dbReference type="ChEBI" id="CHEBI:15378"/>
        <dbReference type="ChEBI" id="CHEBI:17790"/>
        <dbReference type="ChEBI" id="CHEBI:90510"/>
        <dbReference type="ChEBI" id="CHEBI:90511"/>
        <dbReference type="EC" id="3.1.1.n2"/>
    </reaction>
</comment>
<feature type="region of interest" description="Disordered" evidence="12">
    <location>
        <begin position="1"/>
        <end position="44"/>
    </location>
</feature>
<protein>
    <recommendedName>
        <fullName evidence="10">protein-S-isoprenylcysteine alpha-carbonyl methylesterase</fullName>
        <ecNumber evidence="10">3.1.1.n2</ecNumber>
    </recommendedName>
</protein>
<evidence type="ECO:0000259" key="14">
    <source>
        <dbReference type="Pfam" id="PF20434"/>
    </source>
</evidence>
<dbReference type="EMBL" id="CM017323">
    <property type="protein sequence ID" value="KAE8022137.1"/>
    <property type="molecule type" value="Genomic_DNA"/>
</dbReference>
<dbReference type="InterPro" id="IPR029058">
    <property type="entry name" value="AB_hydrolase_fold"/>
</dbReference>
<organism evidence="15 16">
    <name type="scientific">Carpinus fangiana</name>
    <dbReference type="NCBI Taxonomy" id="176857"/>
    <lineage>
        <taxon>Eukaryota</taxon>
        <taxon>Viridiplantae</taxon>
        <taxon>Streptophyta</taxon>
        <taxon>Embryophyta</taxon>
        <taxon>Tracheophyta</taxon>
        <taxon>Spermatophyta</taxon>
        <taxon>Magnoliopsida</taxon>
        <taxon>eudicotyledons</taxon>
        <taxon>Gunneridae</taxon>
        <taxon>Pentapetalae</taxon>
        <taxon>rosids</taxon>
        <taxon>fabids</taxon>
        <taxon>Fagales</taxon>
        <taxon>Betulaceae</taxon>
        <taxon>Carpinus</taxon>
    </lineage>
</organism>
<name>A0A5N6QX61_9ROSI</name>
<evidence type="ECO:0000256" key="4">
    <source>
        <dbReference type="ARBA" id="ARBA00022801"/>
    </source>
</evidence>
<dbReference type="GO" id="GO:0016787">
    <property type="term" value="F:hydrolase activity"/>
    <property type="evidence" value="ECO:0007669"/>
    <property type="project" value="UniProtKB-KW"/>
</dbReference>
<evidence type="ECO:0000256" key="6">
    <source>
        <dbReference type="ARBA" id="ARBA00022989"/>
    </source>
</evidence>
<accession>A0A5N6QX61</accession>
<evidence type="ECO:0000313" key="15">
    <source>
        <dbReference type="EMBL" id="KAE8022137.1"/>
    </source>
</evidence>
<comment type="similarity">
    <text evidence="9">Belongs to the AB hydrolase superfamily. Isoprenylcysteine methylesterase family.</text>
</comment>
<keyword evidence="8 13" id="KW-0472">Membrane</keyword>
<gene>
    <name evidence="15" type="ORF">FH972_007967</name>
</gene>
<dbReference type="OrthoDB" id="6495301at2759"/>
<keyword evidence="3 13" id="KW-0812">Transmembrane</keyword>
<proteinExistence type="inferred from homology"/>
<reference evidence="15 16" key="1">
    <citation type="submission" date="2019-06" db="EMBL/GenBank/DDBJ databases">
        <title>A chromosomal-level reference genome of Carpinus fangiana (Coryloideae, Betulaceae).</title>
        <authorList>
            <person name="Yang X."/>
            <person name="Wang Z."/>
            <person name="Zhang L."/>
            <person name="Hao G."/>
            <person name="Liu J."/>
            <person name="Yang Y."/>
        </authorList>
    </citation>
    <scope>NUCLEOTIDE SEQUENCE [LARGE SCALE GENOMIC DNA]</scope>
    <source>
        <strain evidence="15">Cfa_2016G</strain>
        <tissue evidence="15">Leaf</tissue>
    </source>
</reference>
<feature type="domain" description="BD-FAE-like" evidence="14">
    <location>
        <begin position="123"/>
        <end position="334"/>
    </location>
</feature>
<feature type="transmembrane region" description="Helical" evidence="13">
    <location>
        <begin position="82"/>
        <end position="104"/>
    </location>
</feature>
<evidence type="ECO:0000256" key="12">
    <source>
        <dbReference type="SAM" id="MobiDB-lite"/>
    </source>
</evidence>
<keyword evidence="4" id="KW-0378">Hydrolase</keyword>
<evidence type="ECO:0000256" key="13">
    <source>
        <dbReference type="SAM" id="Phobius"/>
    </source>
</evidence>
<evidence type="ECO:0000256" key="1">
    <source>
        <dbReference type="ARBA" id="ARBA00004586"/>
    </source>
</evidence>
<evidence type="ECO:0000313" key="16">
    <source>
        <dbReference type="Proteomes" id="UP000327013"/>
    </source>
</evidence>
<keyword evidence="5" id="KW-0256">Endoplasmic reticulum</keyword>
<dbReference type="EC" id="3.1.1.n2" evidence="10"/>
<evidence type="ECO:0000256" key="8">
    <source>
        <dbReference type="ARBA" id="ARBA00023136"/>
    </source>
</evidence>
<sequence>MNDVDTEPLRSSKVLDYTDGAKSHQRRRRPVGKLGTPSSPPWRTQSFSRDFGHAAAETYLVTRLSFTLLRYLGVGYRWITRLFALGCYAMLLMPGFLQVAYYYFFSSQVRRSVVYGDQPRNRLDLYLPENNDEPKPVVIFVTGGAWIIGYKAWGSLLGQQLAERDILVACLDYRNFPQGTVSDMVKDASQGISFVCNHIAEYGGDPNRIYLMGQSAGAHISACALVEQAIKESESGKRENISWSVSQLKAYFGLSGGYNLLNLVQHLHNRGLYSSVFLSIMEGEQSLQRFSPEVMIQDSSIRDAVSHLPPITLFHGTSDYSIPSDASKTFVDALQRAGAQATLILFEGKTHTDLFLQDPLRGGKDELFDHIVAVIHANDKEALAKDAMAPPRRRLVPEFLLQMAREITPSSPYSRQVYKTIYSDAFVTFAHFVLSLGE</sequence>
<dbReference type="InterPro" id="IPR050300">
    <property type="entry name" value="GDXG_lipolytic_enzyme"/>
</dbReference>
<dbReference type="PANTHER" id="PTHR48081">
    <property type="entry name" value="AB HYDROLASE SUPERFAMILY PROTEIN C4A8.06C"/>
    <property type="match status" value="1"/>
</dbReference>
<keyword evidence="7" id="KW-0333">Golgi apparatus</keyword>